<dbReference type="RefSeq" id="WP_090216893.1">
    <property type="nucleotide sequence ID" value="NZ_FOYO01000001.1"/>
</dbReference>
<dbReference type="AlphaFoldDB" id="A0A1I6H1U8"/>
<accession>A0A1I6H1U8</accession>
<gene>
    <name evidence="2" type="ORF">SAMN04488002_2330</name>
</gene>
<feature type="domain" description="Redoxin" evidence="1">
    <location>
        <begin position="27"/>
        <end position="144"/>
    </location>
</feature>
<evidence type="ECO:0000259" key="1">
    <source>
        <dbReference type="Pfam" id="PF08534"/>
    </source>
</evidence>
<dbReference type="OrthoDB" id="9811352at2"/>
<dbReference type="Gene3D" id="3.40.30.10">
    <property type="entry name" value="Glutaredoxin"/>
    <property type="match status" value="1"/>
</dbReference>
<dbReference type="STRING" id="670154.SAMN04488002_2330"/>
<dbReference type="SUPFAM" id="SSF52833">
    <property type="entry name" value="Thioredoxin-like"/>
    <property type="match status" value="1"/>
</dbReference>
<proteinExistence type="predicted"/>
<dbReference type="InterPro" id="IPR036249">
    <property type="entry name" value="Thioredoxin-like_sf"/>
</dbReference>
<name>A0A1I6H1U8_9RHOB</name>
<dbReference type="Pfam" id="PF08534">
    <property type="entry name" value="Redoxin"/>
    <property type="match status" value="1"/>
</dbReference>
<dbReference type="GO" id="GO:0016491">
    <property type="term" value="F:oxidoreductase activity"/>
    <property type="evidence" value="ECO:0007669"/>
    <property type="project" value="InterPro"/>
</dbReference>
<protein>
    <submittedName>
        <fullName evidence="2">Redoxin</fullName>
    </submittedName>
</protein>
<organism evidence="2 3">
    <name type="scientific">Litoreibacter janthinus</name>
    <dbReference type="NCBI Taxonomy" id="670154"/>
    <lineage>
        <taxon>Bacteria</taxon>
        <taxon>Pseudomonadati</taxon>
        <taxon>Pseudomonadota</taxon>
        <taxon>Alphaproteobacteria</taxon>
        <taxon>Rhodobacterales</taxon>
        <taxon>Roseobacteraceae</taxon>
        <taxon>Litoreibacter</taxon>
    </lineage>
</organism>
<sequence>MQFGSLNGPANELRVGAWIDGDGNPMEKQLQLSDLGDGYKIIYCFQHWCPGCHSRGFPTLKYLHDNLKDKGFSFAVIQTVFEGSEVNTFDKLRVNQEQYSLKIPFGHDVPAKGERHPSFMEDYVSGGTPWFTVIDPQGHVVYADFRIDPVRFMKALGADDVEFSNA</sequence>
<dbReference type="InterPro" id="IPR013740">
    <property type="entry name" value="Redoxin"/>
</dbReference>
<dbReference type="EMBL" id="FOYO01000001">
    <property type="protein sequence ID" value="SFR48317.1"/>
    <property type="molecule type" value="Genomic_DNA"/>
</dbReference>
<evidence type="ECO:0000313" key="2">
    <source>
        <dbReference type="EMBL" id="SFR48317.1"/>
    </source>
</evidence>
<dbReference type="Proteomes" id="UP000199658">
    <property type="component" value="Unassembled WGS sequence"/>
</dbReference>
<reference evidence="3" key="1">
    <citation type="submission" date="2016-10" db="EMBL/GenBank/DDBJ databases">
        <authorList>
            <person name="Varghese N."/>
            <person name="Submissions S."/>
        </authorList>
    </citation>
    <scope>NUCLEOTIDE SEQUENCE [LARGE SCALE GENOMIC DNA]</scope>
    <source>
        <strain evidence="3">DSM 26921</strain>
    </source>
</reference>
<evidence type="ECO:0000313" key="3">
    <source>
        <dbReference type="Proteomes" id="UP000199658"/>
    </source>
</evidence>
<keyword evidence="3" id="KW-1185">Reference proteome</keyword>